<evidence type="ECO:0000259" key="7">
    <source>
        <dbReference type="SMART" id="SM00560"/>
    </source>
</evidence>
<dbReference type="SUPFAM" id="SSF49899">
    <property type="entry name" value="Concanavalin A-like lectins/glucanases"/>
    <property type="match status" value="1"/>
</dbReference>
<proteinExistence type="inferred from homology"/>
<reference evidence="9" key="1">
    <citation type="submission" date="2016-10" db="EMBL/GenBank/DDBJ databases">
        <authorList>
            <person name="Varghese N."/>
            <person name="Submissions S."/>
        </authorList>
    </citation>
    <scope>NUCLEOTIDE SEQUENCE [LARGE SCALE GENOMIC DNA]</scope>
    <source>
        <strain evidence="9">DSM 45079</strain>
    </source>
</reference>
<keyword evidence="4" id="KW-0732">Signal</keyword>
<dbReference type="InterPro" id="IPR011040">
    <property type="entry name" value="Sialidase"/>
</dbReference>
<dbReference type="GO" id="GO:0009313">
    <property type="term" value="P:oligosaccharide catabolic process"/>
    <property type="evidence" value="ECO:0007669"/>
    <property type="project" value="TreeGrafter"/>
</dbReference>
<dbReference type="InterPro" id="IPR036278">
    <property type="entry name" value="Sialidase_sf"/>
</dbReference>
<protein>
    <recommendedName>
        <fullName evidence="3">exo-alpha-sialidase</fullName>
        <ecNumber evidence="3">3.2.1.18</ecNumber>
    </recommendedName>
</protein>
<dbReference type="InterPro" id="IPR006558">
    <property type="entry name" value="LamG-like"/>
</dbReference>
<evidence type="ECO:0000256" key="1">
    <source>
        <dbReference type="ARBA" id="ARBA00000427"/>
    </source>
</evidence>
<evidence type="ECO:0000256" key="3">
    <source>
        <dbReference type="ARBA" id="ARBA00012733"/>
    </source>
</evidence>
<dbReference type="Pfam" id="PF13385">
    <property type="entry name" value="Laminin_G_3"/>
    <property type="match status" value="1"/>
</dbReference>
<dbReference type="AlphaFoldDB" id="A0A1H2LGZ5"/>
<dbReference type="GO" id="GO:0016020">
    <property type="term" value="C:membrane"/>
    <property type="evidence" value="ECO:0007669"/>
    <property type="project" value="TreeGrafter"/>
</dbReference>
<dbReference type="PANTHER" id="PTHR10628">
    <property type="entry name" value="SIALIDASE"/>
    <property type="match status" value="1"/>
</dbReference>
<dbReference type="CDD" id="cd00110">
    <property type="entry name" value="LamG"/>
    <property type="match status" value="1"/>
</dbReference>
<dbReference type="Gene3D" id="2.60.120.200">
    <property type="match status" value="1"/>
</dbReference>
<evidence type="ECO:0000313" key="8">
    <source>
        <dbReference type="EMBL" id="SDU79851.1"/>
    </source>
</evidence>
<evidence type="ECO:0000256" key="2">
    <source>
        <dbReference type="ARBA" id="ARBA00009348"/>
    </source>
</evidence>
<dbReference type="GO" id="GO:0005737">
    <property type="term" value="C:cytoplasm"/>
    <property type="evidence" value="ECO:0007669"/>
    <property type="project" value="TreeGrafter"/>
</dbReference>
<organism evidence="8 9">
    <name type="scientific">Jiangella alkaliphila</name>
    <dbReference type="NCBI Taxonomy" id="419479"/>
    <lineage>
        <taxon>Bacteria</taxon>
        <taxon>Bacillati</taxon>
        <taxon>Actinomycetota</taxon>
        <taxon>Actinomycetes</taxon>
        <taxon>Jiangellales</taxon>
        <taxon>Jiangellaceae</taxon>
        <taxon>Jiangella</taxon>
    </lineage>
</organism>
<dbReference type="InterPro" id="IPR001791">
    <property type="entry name" value="Laminin_G"/>
</dbReference>
<evidence type="ECO:0000313" key="9">
    <source>
        <dbReference type="Proteomes" id="UP000182977"/>
    </source>
</evidence>
<dbReference type="SMART" id="SM00560">
    <property type="entry name" value="LamGL"/>
    <property type="match status" value="1"/>
</dbReference>
<dbReference type="Gene3D" id="2.120.10.10">
    <property type="match status" value="1"/>
</dbReference>
<comment type="catalytic activity">
    <reaction evidence="1">
        <text>Hydrolysis of alpha-(2-&gt;3)-, alpha-(2-&gt;6)-, alpha-(2-&gt;8)- glycosidic linkages of terminal sialic acid residues in oligosaccharides, glycoproteins, glycolipids, colominic acid and synthetic substrates.</text>
        <dbReference type="EC" id="3.2.1.18"/>
    </reaction>
</comment>
<comment type="similarity">
    <text evidence="2">Belongs to the glycosyl hydrolase 33 family.</text>
</comment>
<dbReference type="STRING" id="419479.SAMN04488563_6077"/>
<gene>
    <name evidence="8" type="ORF">SAMN04488563_6077</name>
</gene>
<dbReference type="InterPro" id="IPR026856">
    <property type="entry name" value="Sialidase_fam"/>
</dbReference>
<dbReference type="Pfam" id="PF13088">
    <property type="entry name" value="BNR_2"/>
    <property type="match status" value="1"/>
</dbReference>
<keyword evidence="5" id="KW-1015">Disulfide bond</keyword>
<dbReference type="PANTHER" id="PTHR10628:SF30">
    <property type="entry name" value="EXO-ALPHA-SIALIDASE"/>
    <property type="match status" value="1"/>
</dbReference>
<keyword evidence="9" id="KW-1185">Reference proteome</keyword>
<dbReference type="InterPro" id="IPR013320">
    <property type="entry name" value="ConA-like_dom_sf"/>
</dbReference>
<evidence type="ECO:0000256" key="6">
    <source>
        <dbReference type="SAM" id="MobiDB-lite"/>
    </source>
</evidence>
<dbReference type="EC" id="3.2.1.18" evidence="3"/>
<accession>A0A1H2LGZ5</accession>
<dbReference type="CDD" id="cd15482">
    <property type="entry name" value="Sialidase_non-viral"/>
    <property type="match status" value="1"/>
</dbReference>
<feature type="domain" description="LamG-like jellyroll fold" evidence="7">
    <location>
        <begin position="410"/>
        <end position="547"/>
    </location>
</feature>
<dbReference type="SUPFAM" id="SSF50939">
    <property type="entry name" value="Sialidases"/>
    <property type="match status" value="1"/>
</dbReference>
<dbReference type="GO" id="GO:0004308">
    <property type="term" value="F:exo-alpha-sialidase activity"/>
    <property type="evidence" value="ECO:0007669"/>
    <property type="project" value="UniProtKB-EC"/>
</dbReference>
<sequence>MFTRGEGGYHTFRIPALVEATDGSLLAFAEGRVNSPRDTGDIDLVLKRSTDGGVTWGSIQVIVGGGGTEKWGNPVPVVDLTTGRIVLNTTRSGGEDVQRDVILHSDDHGVSWSDPVDITSEVRLDHWRSVVGGPGHGIQITQGEHAGRLVLPGRHTYFEPGQDDLHTGGHALISDDGGESWRVGAVDEQGMEELRPNEVSVVELEDGRLYFSARDQGSTPGHRVDTTSSDGGETFDEPYDAVNGVVTSTVHGSLVRLPAMHARPDRVVLSIPNHPTAREKLTLWSSFDSGETWEPSYEVYDGPSAYSEMVLLGDRPGNRVIGVAFEGGERFYPGDQELTYHHDIYFTRVPERLLDVPTPPPAVTPDVAGDHDATISGTPGIVAGRFGRGLSLAGDYAELPLTDELSFGSEPFTAATWFRTDYLGNNQAILYAHDRFGPRWWIQVEPNSGNVIRAQISTDKGSTRTLTALGDFVDNEWHHVALVRDVDGVVLYVDGQVAATGASIGTGSVSAGARTGIRVGARVDGINAQFVGAIDEVWLFDTALTAEQVADLAATNSVQGATPVTHLPMKQIVPR</sequence>
<dbReference type="GO" id="GO:0006689">
    <property type="term" value="P:ganglioside catabolic process"/>
    <property type="evidence" value="ECO:0007669"/>
    <property type="project" value="TreeGrafter"/>
</dbReference>
<evidence type="ECO:0000256" key="5">
    <source>
        <dbReference type="ARBA" id="ARBA00023157"/>
    </source>
</evidence>
<evidence type="ECO:0000256" key="4">
    <source>
        <dbReference type="ARBA" id="ARBA00022729"/>
    </source>
</evidence>
<feature type="region of interest" description="Disordered" evidence="6">
    <location>
        <begin position="213"/>
        <end position="233"/>
    </location>
</feature>
<name>A0A1H2LGZ5_9ACTN</name>
<dbReference type="EMBL" id="LT629791">
    <property type="protein sequence ID" value="SDU79851.1"/>
    <property type="molecule type" value="Genomic_DNA"/>
</dbReference>
<dbReference type="Proteomes" id="UP000182977">
    <property type="component" value="Chromosome I"/>
</dbReference>